<dbReference type="PANTHER" id="PTHR36922">
    <property type="entry name" value="BLL2446 PROTEIN"/>
    <property type="match status" value="1"/>
</dbReference>
<evidence type="ECO:0000313" key="1">
    <source>
        <dbReference type="EMBL" id="MBA8880438.1"/>
    </source>
</evidence>
<dbReference type="AlphaFoldDB" id="A0A839EQC8"/>
<dbReference type="EMBL" id="JACGXN010000007">
    <property type="protein sequence ID" value="MBA8880438.1"/>
    <property type="molecule type" value="Genomic_DNA"/>
</dbReference>
<dbReference type="RefSeq" id="WP_182551076.1">
    <property type="nucleotide sequence ID" value="NZ_JACGXN010000007.1"/>
</dbReference>
<sequence length="170" mass="18561">MSLSMYQISVPVFIRGFSILSALIAKAEAYAQEKKIDPSVLVNARLAPDMLPFAGQIQRASDTSKATIGRLTDVKTPSFPDEETSFADLKARIANTVAFLEGLDASVLDSSDTREVILSFGPNKAHLGGHDYMLKFALPNFFFHITTAHDILRHNGVPIGKLDYLGAYSN</sequence>
<proteinExistence type="predicted"/>
<dbReference type="InterPro" id="IPR018531">
    <property type="entry name" value="DUF1993"/>
</dbReference>
<accession>A0A839EQC8</accession>
<keyword evidence="2" id="KW-1185">Reference proteome</keyword>
<dbReference type="Proteomes" id="UP000549052">
    <property type="component" value="Unassembled WGS sequence"/>
</dbReference>
<evidence type="ECO:0000313" key="2">
    <source>
        <dbReference type="Proteomes" id="UP000549052"/>
    </source>
</evidence>
<dbReference type="PANTHER" id="PTHR36922:SF1">
    <property type="entry name" value="DUF1993 DOMAIN-CONTAINING PROTEIN"/>
    <property type="match status" value="1"/>
</dbReference>
<protein>
    <recommendedName>
        <fullName evidence="3">DUF1993 domain-containing protein</fullName>
    </recommendedName>
</protein>
<comment type="caution">
    <text evidence="1">The sequence shown here is derived from an EMBL/GenBank/DDBJ whole genome shotgun (WGS) entry which is preliminary data.</text>
</comment>
<dbReference type="Pfam" id="PF09351">
    <property type="entry name" value="DUF1993"/>
    <property type="match status" value="1"/>
</dbReference>
<gene>
    <name evidence="1" type="ORF">FHW16_004158</name>
</gene>
<evidence type="ECO:0008006" key="3">
    <source>
        <dbReference type="Google" id="ProtNLM"/>
    </source>
</evidence>
<organism evidence="1 2">
    <name type="scientific">Phyllobacterium myrsinacearum</name>
    <dbReference type="NCBI Taxonomy" id="28101"/>
    <lineage>
        <taxon>Bacteria</taxon>
        <taxon>Pseudomonadati</taxon>
        <taxon>Pseudomonadota</taxon>
        <taxon>Alphaproteobacteria</taxon>
        <taxon>Hyphomicrobiales</taxon>
        <taxon>Phyllobacteriaceae</taxon>
        <taxon>Phyllobacterium</taxon>
    </lineage>
</organism>
<dbReference type="InterPro" id="IPR034660">
    <property type="entry name" value="DinB/YfiT-like"/>
</dbReference>
<dbReference type="SUPFAM" id="SSF109854">
    <property type="entry name" value="DinB/YfiT-like putative metalloenzymes"/>
    <property type="match status" value="1"/>
</dbReference>
<dbReference type="Gene3D" id="1.20.120.450">
    <property type="entry name" value="dinb family like domain"/>
    <property type="match status" value="1"/>
</dbReference>
<reference evidence="1 2" key="1">
    <citation type="submission" date="2020-07" db="EMBL/GenBank/DDBJ databases">
        <title>Genomic Encyclopedia of Type Strains, Phase IV (KMG-V): Genome sequencing to study the core and pangenomes of soil and plant-associated prokaryotes.</title>
        <authorList>
            <person name="Whitman W."/>
        </authorList>
    </citation>
    <scope>NUCLEOTIDE SEQUENCE [LARGE SCALE GENOMIC DNA]</scope>
    <source>
        <strain evidence="1 2">AN3</strain>
    </source>
</reference>
<name>A0A839EQC8_9HYPH</name>